<dbReference type="OrthoDB" id="1778624at2"/>
<dbReference type="Pfam" id="PF02502">
    <property type="entry name" value="LacAB_rpiB"/>
    <property type="match status" value="1"/>
</dbReference>
<keyword evidence="2 5" id="KW-0413">Isomerase</keyword>
<dbReference type="NCBIfam" id="NF004051">
    <property type="entry name" value="PRK05571.1"/>
    <property type="match status" value="1"/>
</dbReference>
<evidence type="ECO:0000256" key="2">
    <source>
        <dbReference type="ARBA" id="ARBA00023235"/>
    </source>
</evidence>
<dbReference type="GO" id="GO:0004751">
    <property type="term" value="F:ribose-5-phosphate isomerase activity"/>
    <property type="evidence" value="ECO:0007669"/>
    <property type="project" value="TreeGrafter"/>
</dbReference>
<proteinExistence type="inferred from homology"/>
<dbReference type="NCBIfam" id="TIGR00689">
    <property type="entry name" value="rpiB_lacA_lacB"/>
    <property type="match status" value="1"/>
</dbReference>
<dbReference type="PIRSF" id="PIRSF005384">
    <property type="entry name" value="RpiB_LacA_B"/>
    <property type="match status" value="1"/>
</dbReference>
<dbReference type="InterPro" id="IPR036569">
    <property type="entry name" value="RpiB_LacA_LacB_sf"/>
</dbReference>
<feature type="active site" description="Proton donor" evidence="3">
    <location>
        <position position="97"/>
    </location>
</feature>
<dbReference type="Gene3D" id="3.40.1400.10">
    <property type="entry name" value="Sugar-phosphate isomerase, RpiB/LacA/LacB"/>
    <property type="match status" value="1"/>
</dbReference>
<dbReference type="GO" id="GO:0019316">
    <property type="term" value="P:D-allose catabolic process"/>
    <property type="evidence" value="ECO:0007669"/>
    <property type="project" value="TreeGrafter"/>
</dbReference>
<dbReference type="Proteomes" id="UP000092971">
    <property type="component" value="Chromosome"/>
</dbReference>
<dbReference type="RefSeq" id="WP_054632559.1">
    <property type="nucleotide sequence ID" value="NZ_CP014672.1"/>
</dbReference>
<dbReference type="AlphaFoldDB" id="A0A1B1YG62"/>
<dbReference type="PANTHER" id="PTHR30345">
    <property type="entry name" value="RIBOSE-5-PHOSPHATE ISOMERASE B"/>
    <property type="match status" value="1"/>
</dbReference>
<feature type="binding site" evidence="4">
    <location>
        <position position="132"/>
    </location>
    <ligand>
        <name>D-ribulose 5-phosphate</name>
        <dbReference type="ChEBI" id="CHEBI:58121"/>
    </ligand>
</feature>
<evidence type="ECO:0000313" key="5">
    <source>
        <dbReference type="EMBL" id="ANW99751.1"/>
    </source>
</evidence>
<comment type="similarity">
    <text evidence="1">Belongs to the LacAB/RpiB family.</text>
</comment>
<dbReference type="PANTHER" id="PTHR30345:SF0">
    <property type="entry name" value="DNA DAMAGE-REPAIR_TOLERATION PROTEIN DRT102"/>
    <property type="match status" value="1"/>
</dbReference>
<gene>
    <name evidence="5" type="ORF">CSTERTH_12280</name>
</gene>
<evidence type="ECO:0000256" key="1">
    <source>
        <dbReference type="ARBA" id="ARBA00008754"/>
    </source>
</evidence>
<evidence type="ECO:0000256" key="4">
    <source>
        <dbReference type="PIRSR" id="PIRSR005384-2"/>
    </source>
</evidence>
<organism evidence="5 6">
    <name type="scientific">Thermoclostridium stercorarium subsp. thermolacticum DSM 2910</name>
    <dbReference type="NCBI Taxonomy" id="1121336"/>
    <lineage>
        <taxon>Bacteria</taxon>
        <taxon>Bacillati</taxon>
        <taxon>Bacillota</taxon>
        <taxon>Clostridia</taxon>
        <taxon>Eubacteriales</taxon>
        <taxon>Oscillospiraceae</taxon>
        <taxon>Thermoclostridium</taxon>
    </lineage>
</organism>
<dbReference type="InterPro" id="IPR004785">
    <property type="entry name" value="RpiB"/>
</dbReference>
<feature type="binding site" evidence="4">
    <location>
        <begin position="65"/>
        <end position="69"/>
    </location>
    <ligand>
        <name>D-ribulose 5-phosphate</name>
        <dbReference type="ChEBI" id="CHEBI:58121"/>
    </ligand>
</feature>
<dbReference type="NCBIfam" id="TIGR01120">
    <property type="entry name" value="rpiB"/>
    <property type="match status" value="1"/>
</dbReference>
<sequence>MIAIGSDHGGYELKEAIKGYLDSEKIPYRDFGTYSTEAVDYSDIGVVVAKAVASGECDLGIVICGTGIGISIAANKVPGIRAALCTDTYMARMAREHNNANVLALGGRVLGIGLALDIVKTFMETPFSHEVRHQRRIDKINAIEEEYKE</sequence>
<dbReference type="EMBL" id="CP014672">
    <property type="protein sequence ID" value="ANW99751.1"/>
    <property type="molecule type" value="Genomic_DNA"/>
</dbReference>
<reference evidence="5 6" key="1">
    <citation type="submission" date="2016-02" db="EMBL/GenBank/DDBJ databases">
        <title>Comparison of Clostridium stercorarium subspecies using comparative genomics and transcriptomics.</title>
        <authorList>
            <person name="Schellenberg J."/>
            <person name="Thallinger G."/>
            <person name="Levin D.B."/>
            <person name="Zhang X."/>
            <person name="Alvare G."/>
            <person name="Fristensky B."/>
            <person name="Sparling R."/>
        </authorList>
    </citation>
    <scope>NUCLEOTIDE SEQUENCE [LARGE SCALE GENOMIC DNA]</scope>
    <source>
        <strain evidence="5 6">DSM 2910</strain>
    </source>
</reference>
<feature type="binding site" evidence="4">
    <location>
        <position position="136"/>
    </location>
    <ligand>
        <name>D-ribulose 5-phosphate</name>
        <dbReference type="ChEBI" id="CHEBI:58121"/>
    </ligand>
</feature>
<name>A0A1B1YG62_THEST</name>
<feature type="binding site" evidence="4">
    <location>
        <position position="108"/>
    </location>
    <ligand>
        <name>D-ribulose 5-phosphate</name>
        <dbReference type="ChEBI" id="CHEBI:58121"/>
    </ligand>
</feature>
<feature type="binding site" evidence="4">
    <location>
        <position position="98"/>
    </location>
    <ligand>
        <name>D-ribulose 5-phosphate</name>
        <dbReference type="ChEBI" id="CHEBI:58121"/>
    </ligand>
</feature>
<dbReference type="SUPFAM" id="SSF89623">
    <property type="entry name" value="Ribose/Galactose isomerase RpiB/AlsB"/>
    <property type="match status" value="1"/>
</dbReference>
<dbReference type="GO" id="GO:0009052">
    <property type="term" value="P:pentose-phosphate shunt, non-oxidative branch"/>
    <property type="evidence" value="ECO:0007669"/>
    <property type="project" value="TreeGrafter"/>
</dbReference>
<dbReference type="InterPro" id="IPR003500">
    <property type="entry name" value="RpiB_LacA_LacB"/>
</dbReference>
<evidence type="ECO:0000256" key="3">
    <source>
        <dbReference type="PIRSR" id="PIRSR005384-1"/>
    </source>
</evidence>
<accession>A0A1B1YG62</accession>
<protein>
    <submittedName>
        <fullName evidence="5">Ribose-5-phosphate isomerase</fullName>
    </submittedName>
</protein>
<feature type="active site" description="Proton acceptor" evidence="3">
    <location>
        <position position="64"/>
    </location>
</feature>
<evidence type="ECO:0000313" key="6">
    <source>
        <dbReference type="Proteomes" id="UP000092971"/>
    </source>
</evidence>
<feature type="binding site" evidence="4">
    <location>
        <begin position="7"/>
        <end position="8"/>
    </location>
    <ligand>
        <name>D-ribulose 5-phosphate</name>
        <dbReference type="ChEBI" id="CHEBI:58121"/>
    </ligand>
</feature>